<dbReference type="InterPro" id="IPR038987">
    <property type="entry name" value="MoeA-like"/>
</dbReference>
<accession>A0ABT8KXR7</accession>
<dbReference type="Gene3D" id="2.40.340.10">
    <property type="entry name" value="MoeA, C-terminal, domain IV"/>
    <property type="match status" value="1"/>
</dbReference>
<dbReference type="InterPro" id="IPR036425">
    <property type="entry name" value="MoaB/Mog-like_dom_sf"/>
</dbReference>
<evidence type="ECO:0000313" key="8">
    <source>
        <dbReference type="EMBL" id="MDN5205565.1"/>
    </source>
</evidence>
<dbReference type="Pfam" id="PF00994">
    <property type="entry name" value="MoCF_biosynth"/>
    <property type="match status" value="1"/>
</dbReference>
<evidence type="ECO:0000256" key="6">
    <source>
        <dbReference type="RuleBase" id="RU365090"/>
    </source>
</evidence>
<dbReference type="EC" id="2.10.1.1" evidence="6"/>
<evidence type="ECO:0000259" key="7">
    <source>
        <dbReference type="SMART" id="SM00852"/>
    </source>
</evidence>
<dbReference type="InterPro" id="IPR008284">
    <property type="entry name" value="MoCF_biosynth_CS"/>
</dbReference>
<reference evidence="8" key="1">
    <citation type="submission" date="2023-06" db="EMBL/GenBank/DDBJ databases">
        <title>Genomic of Parafulvivirga corallium.</title>
        <authorList>
            <person name="Wang G."/>
        </authorList>
    </citation>
    <scope>NUCLEOTIDE SEQUENCE</scope>
    <source>
        <strain evidence="8">BMA10</strain>
    </source>
</reference>
<dbReference type="SUPFAM" id="SSF53218">
    <property type="entry name" value="Molybdenum cofactor biosynthesis proteins"/>
    <property type="match status" value="1"/>
</dbReference>
<keyword evidence="6" id="KW-0460">Magnesium</keyword>
<comment type="function">
    <text evidence="1 6">Catalyzes the insertion of molybdate into adenylated molybdopterin with the concomitant release of AMP.</text>
</comment>
<dbReference type="PANTHER" id="PTHR10192:SF5">
    <property type="entry name" value="GEPHYRIN"/>
    <property type="match status" value="1"/>
</dbReference>
<evidence type="ECO:0000256" key="3">
    <source>
        <dbReference type="ARBA" id="ARBA00010763"/>
    </source>
</evidence>
<dbReference type="NCBIfam" id="TIGR00177">
    <property type="entry name" value="molyb_syn"/>
    <property type="match status" value="1"/>
</dbReference>
<comment type="pathway">
    <text evidence="2 6">Cofactor biosynthesis; molybdopterin biosynthesis.</text>
</comment>
<gene>
    <name evidence="8" type="ORF">QQ008_29545</name>
</gene>
<dbReference type="Gene3D" id="3.90.105.10">
    <property type="entry name" value="Molybdopterin biosynthesis moea protein, domain 2"/>
    <property type="match status" value="1"/>
</dbReference>
<dbReference type="SUPFAM" id="SSF63867">
    <property type="entry name" value="MoeA C-terminal domain-like"/>
    <property type="match status" value="1"/>
</dbReference>
<organism evidence="8 9">
    <name type="scientific">Splendidivirga corallicola</name>
    <dbReference type="NCBI Taxonomy" id="3051826"/>
    <lineage>
        <taxon>Bacteria</taxon>
        <taxon>Pseudomonadati</taxon>
        <taxon>Bacteroidota</taxon>
        <taxon>Cytophagia</taxon>
        <taxon>Cytophagales</taxon>
        <taxon>Splendidivirgaceae</taxon>
        <taxon>Splendidivirga</taxon>
    </lineage>
</organism>
<dbReference type="PANTHER" id="PTHR10192">
    <property type="entry name" value="MOLYBDOPTERIN BIOSYNTHESIS PROTEIN"/>
    <property type="match status" value="1"/>
</dbReference>
<keyword evidence="6" id="KW-0479">Metal-binding</keyword>
<dbReference type="CDD" id="cd00887">
    <property type="entry name" value="MoeA"/>
    <property type="match status" value="1"/>
</dbReference>
<comment type="cofactor">
    <cofactor evidence="6">
        <name>Mg(2+)</name>
        <dbReference type="ChEBI" id="CHEBI:18420"/>
    </cofactor>
</comment>
<protein>
    <recommendedName>
        <fullName evidence="6">Molybdopterin molybdenumtransferase</fullName>
        <ecNumber evidence="6">2.10.1.1</ecNumber>
    </recommendedName>
</protein>
<dbReference type="RefSeq" id="WP_346755586.1">
    <property type="nucleotide sequence ID" value="NZ_JAUJEA010000020.1"/>
</dbReference>
<dbReference type="InterPro" id="IPR036135">
    <property type="entry name" value="MoeA_linker/N_sf"/>
</dbReference>
<proteinExistence type="inferred from homology"/>
<sequence length="401" mass="44188">MITVKEAREIIFSNLYQPSIREVELLEAQGEYLMEDIKADRDFPPFNRVAMDGIAISFEAYERGQRVFSIEGLQAAGMPQSALNDSNNCLEVMTGSMLPKGTDTVIRYEDIEIDEKVSHATVQANIQITQEQNIHKQATDRRAGDLLIESGTLLGAAEIAIAATVGKSTLKVGQKPKVAIVSTGDELVDVDTQPEAHQIRQSNSYALSAALEPLKIISERFHLKDDKKSLITALNGILENFDVLILSGGVSKGKLDYVPEVLDELNVAKCFHKVKQRPGKPFWFGKNNGGKVVFALPGNPVSTFSCFYHYVKPWLFKSMGIEQKTLKARLTKDFVFEAPLTNFLQVKISYSSQGQLEATPVAGKGSGDLANLLNADGFMELDADQSGFFAGEIYPVTIYRI</sequence>
<keyword evidence="6" id="KW-0808">Transferase</keyword>
<keyword evidence="4 6" id="KW-0501">Molybdenum cofactor biosynthesis</keyword>
<dbReference type="EMBL" id="JAUJEA010000020">
    <property type="protein sequence ID" value="MDN5205565.1"/>
    <property type="molecule type" value="Genomic_DNA"/>
</dbReference>
<comment type="similarity">
    <text evidence="3 6">Belongs to the MoeA family.</text>
</comment>
<dbReference type="Pfam" id="PF03454">
    <property type="entry name" value="MoeA_C"/>
    <property type="match status" value="1"/>
</dbReference>
<dbReference type="Pfam" id="PF03453">
    <property type="entry name" value="MoeA_N"/>
    <property type="match status" value="1"/>
</dbReference>
<dbReference type="InterPro" id="IPR036688">
    <property type="entry name" value="MoeA_C_domain_IV_sf"/>
</dbReference>
<dbReference type="PROSITE" id="PS01079">
    <property type="entry name" value="MOCF_BIOSYNTHESIS_2"/>
    <property type="match status" value="1"/>
</dbReference>
<evidence type="ECO:0000256" key="5">
    <source>
        <dbReference type="ARBA" id="ARBA00047317"/>
    </source>
</evidence>
<name>A0ABT8KXR7_9BACT</name>
<evidence type="ECO:0000256" key="1">
    <source>
        <dbReference type="ARBA" id="ARBA00002901"/>
    </source>
</evidence>
<evidence type="ECO:0000313" key="9">
    <source>
        <dbReference type="Proteomes" id="UP001172082"/>
    </source>
</evidence>
<evidence type="ECO:0000256" key="2">
    <source>
        <dbReference type="ARBA" id="ARBA00005046"/>
    </source>
</evidence>
<dbReference type="InterPro" id="IPR001453">
    <property type="entry name" value="MoaB/Mog_dom"/>
</dbReference>
<keyword evidence="6" id="KW-0500">Molybdenum</keyword>
<dbReference type="InterPro" id="IPR005110">
    <property type="entry name" value="MoeA_linker/N"/>
</dbReference>
<keyword evidence="9" id="KW-1185">Reference proteome</keyword>
<dbReference type="SMART" id="SM00852">
    <property type="entry name" value="MoCF_biosynth"/>
    <property type="match status" value="1"/>
</dbReference>
<comment type="caution">
    <text evidence="8">The sequence shown here is derived from an EMBL/GenBank/DDBJ whole genome shotgun (WGS) entry which is preliminary data.</text>
</comment>
<comment type="catalytic activity">
    <reaction evidence="5">
        <text>adenylyl-molybdopterin + molybdate = Mo-molybdopterin + AMP + H(+)</text>
        <dbReference type="Rhea" id="RHEA:35047"/>
        <dbReference type="ChEBI" id="CHEBI:15378"/>
        <dbReference type="ChEBI" id="CHEBI:36264"/>
        <dbReference type="ChEBI" id="CHEBI:62727"/>
        <dbReference type="ChEBI" id="CHEBI:71302"/>
        <dbReference type="ChEBI" id="CHEBI:456215"/>
        <dbReference type="EC" id="2.10.1.1"/>
    </reaction>
</comment>
<dbReference type="SUPFAM" id="SSF63882">
    <property type="entry name" value="MoeA N-terminal region -like"/>
    <property type="match status" value="1"/>
</dbReference>
<dbReference type="Gene3D" id="3.40.980.10">
    <property type="entry name" value="MoaB/Mog-like domain"/>
    <property type="match status" value="1"/>
</dbReference>
<dbReference type="Gene3D" id="2.170.190.11">
    <property type="entry name" value="Molybdopterin biosynthesis moea protein, domain 3"/>
    <property type="match status" value="1"/>
</dbReference>
<dbReference type="Proteomes" id="UP001172082">
    <property type="component" value="Unassembled WGS sequence"/>
</dbReference>
<feature type="domain" description="MoaB/Mog" evidence="7">
    <location>
        <begin position="179"/>
        <end position="317"/>
    </location>
</feature>
<evidence type="ECO:0000256" key="4">
    <source>
        <dbReference type="ARBA" id="ARBA00023150"/>
    </source>
</evidence>
<dbReference type="InterPro" id="IPR005111">
    <property type="entry name" value="MoeA_C_domain_IV"/>
</dbReference>